<keyword evidence="6 18" id="KW-0964">Secreted</keyword>
<feature type="binding site" evidence="16">
    <location>
        <position position="148"/>
    </location>
    <ligand>
        <name>Mn(2+)</name>
        <dbReference type="ChEBI" id="CHEBI:29035"/>
    </ligand>
</feature>
<evidence type="ECO:0000313" key="21">
    <source>
        <dbReference type="Proteomes" id="UP000238479"/>
    </source>
</evidence>
<dbReference type="InterPro" id="IPR006045">
    <property type="entry name" value="Cupin_1"/>
</dbReference>
<organism evidence="20 21">
    <name type="scientific">Rosa chinensis</name>
    <name type="common">China rose</name>
    <dbReference type="NCBI Taxonomy" id="74649"/>
    <lineage>
        <taxon>Eukaryota</taxon>
        <taxon>Viridiplantae</taxon>
        <taxon>Streptophyta</taxon>
        <taxon>Embryophyta</taxon>
        <taxon>Tracheophyta</taxon>
        <taxon>Spermatophyta</taxon>
        <taxon>Magnoliopsida</taxon>
        <taxon>eudicotyledons</taxon>
        <taxon>Gunneridae</taxon>
        <taxon>Pentapetalae</taxon>
        <taxon>rosids</taxon>
        <taxon>fabids</taxon>
        <taxon>Rosales</taxon>
        <taxon>Rosaceae</taxon>
        <taxon>Rosoideae</taxon>
        <taxon>Rosoideae incertae sedis</taxon>
        <taxon>Rosa</taxon>
    </lineage>
</organism>
<keyword evidence="7 15" id="KW-0479">Metal-binding</keyword>
<evidence type="ECO:0000256" key="13">
    <source>
        <dbReference type="ARBA" id="ARBA00023294"/>
    </source>
</evidence>
<dbReference type="InterPro" id="IPR019780">
    <property type="entry name" value="Germin_Mn-BS"/>
</dbReference>
<dbReference type="AlphaFoldDB" id="A0A2P6RKM1"/>
<keyword evidence="10" id="KW-0675">Receptor</keyword>
<gene>
    <name evidence="20" type="ORF">RchiOBHm_Chr2g0094791</name>
</gene>
<dbReference type="PANTHER" id="PTHR31238">
    <property type="entry name" value="GERMIN-LIKE PROTEIN SUBFAMILY 3 MEMBER 3"/>
    <property type="match status" value="1"/>
</dbReference>
<evidence type="ECO:0000259" key="19">
    <source>
        <dbReference type="SMART" id="SM00835"/>
    </source>
</evidence>
<proteinExistence type="inferred from homology"/>
<evidence type="ECO:0000256" key="6">
    <source>
        <dbReference type="ARBA" id="ARBA00022525"/>
    </source>
</evidence>
<keyword evidence="21" id="KW-1185">Reference proteome</keyword>
<evidence type="ECO:0000256" key="2">
    <source>
        <dbReference type="ARBA" id="ARBA00004271"/>
    </source>
</evidence>
<dbReference type="PROSITE" id="PS00725">
    <property type="entry name" value="GERMIN"/>
    <property type="match status" value="1"/>
</dbReference>
<comment type="caution">
    <text evidence="20">The sequence shown here is derived from an EMBL/GenBank/DDBJ whole genome shotgun (WGS) entry which is preliminary data.</text>
</comment>
<evidence type="ECO:0000256" key="18">
    <source>
        <dbReference type="RuleBase" id="RU366015"/>
    </source>
</evidence>
<dbReference type="GO" id="GO:0030145">
    <property type="term" value="F:manganese ion binding"/>
    <property type="evidence" value="ECO:0007669"/>
    <property type="project" value="UniProtKB-UniRule"/>
</dbReference>
<evidence type="ECO:0000256" key="4">
    <source>
        <dbReference type="ARBA" id="ARBA00022512"/>
    </source>
</evidence>
<sequence>MAVFFILMFSLILSSSYAAVQDFCVADYRAPSGPAGYSCRRPETVTVNDFVYSGLGVAGNTSNIFRAANTPASAAEFPGVNGLGISMSRVDLAAGGVVPLHIHPGANEVLLVAQGTLVAGFISSDRNTVYLKTINSGDIMVFPQGLLHFQVNVGNATPVLAFASYSSPRPGLQIVDYALFQSNFPTQLIARTTFLGIPEISRLKAVFGSTN</sequence>
<dbReference type="OMA" id="FAPMHTH"/>
<feature type="domain" description="Cupin type-1" evidence="19">
    <location>
        <begin position="62"/>
        <end position="201"/>
    </location>
</feature>
<evidence type="ECO:0000256" key="15">
    <source>
        <dbReference type="PIRSR" id="PIRSR601929-1"/>
    </source>
</evidence>
<feature type="chain" id="PRO_5019612225" description="Germin-like protein" evidence="18">
    <location>
        <begin position="19"/>
        <end position="211"/>
    </location>
</feature>
<comment type="subcellular location">
    <subcellularLocation>
        <location evidence="1">Secreted</location>
        <location evidence="1">Cell wall</location>
    </subcellularLocation>
    <subcellularLocation>
        <location evidence="2 18">Secreted</location>
        <location evidence="2 18">Extracellular space</location>
        <location evidence="2 18">Apoplast</location>
    </subcellularLocation>
</comment>
<evidence type="ECO:0000256" key="3">
    <source>
        <dbReference type="ARBA" id="ARBA00007456"/>
    </source>
</evidence>
<evidence type="ECO:0000256" key="16">
    <source>
        <dbReference type="PIRSR" id="PIRSR601929-2"/>
    </source>
</evidence>
<evidence type="ECO:0000256" key="9">
    <source>
        <dbReference type="ARBA" id="ARBA00023157"/>
    </source>
</evidence>
<dbReference type="SMART" id="SM00835">
    <property type="entry name" value="Cupin_1"/>
    <property type="match status" value="1"/>
</dbReference>
<evidence type="ECO:0000256" key="17">
    <source>
        <dbReference type="PIRSR" id="PIRSR601929-3"/>
    </source>
</evidence>
<dbReference type="SUPFAM" id="SSF51182">
    <property type="entry name" value="RmlC-like cupins"/>
    <property type="match status" value="1"/>
</dbReference>
<dbReference type="FunFam" id="2.60.120.10:FF:000047">
    <property type="entry name" value="Auxin-binding protein ABP19a"/>
    <property type="match status" value="1"/>
</dbReference>
<name>A0A2P6RKM1_ROSCH</name>
<feature type="binding site" evidence="15">
    <location>
        <position position="103"/>
    </location>
    <ligand>
        <name>oxalate</name>
        <dbReference type="ChEBI" id="CHEBI:30623"/>
    </ligand>
</feature>
<evidence type="ECO:0000256" key="10">
    <source>
        <dbReference type="ARBA" id="ARBA00023170"/>
    </source>
</evidence>
<dbReference type="GO" id="GO:0009734">
    <property type="term" value="P:auxin-activated signaling pathway"/>
    <property type="evidence" value="ECO:0007669"/>
    <property type="project" value="UniProtKB-KW"/>
</dbReference>
<keyword evidence="5 18" id="KW-0052">Apoplast</keyword>
<keyword evidence="9 17" id="KW-1015">Disulfide bond</keyword>
<dbReference type="Proteomes" id="UP000238479">
    <property type="component" value="Chromosome 2"/>
</dbReference>
<dbReference type="InterPro" id="IPR011051">
    <property type="entry name" value="RmlC_Cupin_sf"/>
</dbReference>
<dbReference type="InterPro" id="IPR014710">
    <property type="entry name" value="RmlC-like_jellyroll"/>
</dbReference>
<evidence type="ECO:0000256" key="11">
    <source>
        <dbReference type="ARBA" id="ARBA00023180"/>
    </source>
</evidence>
<keyword evidence="11" id="KW-0325">Glycoprotein</keyword>
<keyword evidence="4" id="KW-0134">Cell wall</keyword>
<evidence type="ECO:0000256" key="7">
    <source>
        <dbReference type="ARBA" id="ARBA00022723"/>
    </source>
</evidence>
<dbReference type="CDD" id="cd02241">
    <property type="entry name" value="cupin_OxOx"/>
    <property type="match status" value="1"/>
</dbReference>
<dbReference type="PRINTS" id="PR00325">
    <property type="entry name" value="GERMIN"/>
</dbReference>
<evidence type="ECO:0000256" key="12">
    <source>
        <dbReference type="ARBA" id="ARBA00023211"/>
    </source>
</evidence>
<feature type="binding site" evidence="16">
    <location>
        <position position="103"/>
    </location>
    <ligand>
        <name>Mn(2+)</name>
        <dbReference type="ChEBI" id="CHEBI:29035"/>
    </ligand>
</feature>
<dbReference type="Gene3D" id="2.60.120.10">
    <property type="entry name" value="Jelly Rolls"/>
    <property type="match status" value="1"/>
</dbReference>
<feature type="disulfide bond" evidence="17">
    <location>
        <begin position="24"/>
        <end position="39"/>
    </location>
</feature>
<feature type="binding site" evidence="16">
    <location>
        <position position="108"/>
    </location>
    <ligand>
        <name>Mn(2+)</name>
        <dbReference type="ChEBI" id="CHEBI:29035"/>
    </ligand>
</feature>
<accession>A0A2P6RKM1</accession>
<dbReference type="Gramene" id="PRQ46979">
    <property type="protein sequence ID" value="PRQ46979"/>
    <property type="gene ID" value="RchiOBHm_Chr2g0094791"/>
</dbReference>
<evidence type="ECO:0000256" key="1">
    <source>
        <dbReference type="ARBA" id="ARBA00004191"/>
    </source>
</evidence>
<feature type="binding site" evidence="15">
    <location>
        <position position="108"/>
    </location>
    <ligand>
        <name>oxalate</name>
        <dbReference type="ChEBI" id="CHEBI:30623"/>
    </ligand>
</feature>
<dbReference type="GO" id="GO:0048046">
    <property type="term" value="C:apoplast"/>
    <property type="evidence" value="ECO:0007669"/>
    <property type="project" value="UniProtKB-SubCell"/>
</dbReference>
<protein>
    <recommendedName>
        <fullName evidence="18">Germin-like protein</fullName>
    </recommendedName>
</protein>
<comment type="similarity">
    <text evidence="3 18">Belongs to the germin family.</text>
</comment>
<keyword evidence="8 18" id="KW-0732">Signal</keyword>
<evidence type="ECO:0000313" key="20">
    <source>
        <dbReference type="EMBL" id="PRQ46979.1"/>
    </source>
</evidence>
<evidence type="ECO:0000256" key="5">
    <source>
        <dbReference type="ARBA" id="ARBA00022523"/>
    </source>
</evidence>
<dbReference type="Pfam" id="PF00190">
    <property type="entry name" value="Cupin_1"/>
    <property type="match status" value="1"/>
</dbReference>
<feature type="binding site" evidence="16">
    <location>
        <position position="101"/>
    </location>
    <ligand>
        <name>Mn(2+)</name>
        <dbReference type="ChEBI" id="CHEBI:29035"/>
    </ligand>
</feature>
<dbReference type="InterPro" id="IPR001929">
    <property type="entry name" value="Germin"/>
</dbReference>
<reference evidence="20 21" key="1">
    <citation type="journal article" date="2018" name="Nat. Genet.">
        <title>The Rosa genome provides new insights in the design of modern roses.</title>
        <authorList>
            <person name="Bendahmane M."/>
        </authorList>
    </citation>
    <scope>NUCLEOTIDE SEQUENCE [LARGE SCALE GENOMIC DNA]</scope>
    <source>
        <strain evidence="21">cv. Old Blush</strain>
    </source>
</reference>
<evidence type="ECO:0000256" key="8">
    <source>
        <dbReference type="ARBA" id="ARBA00022729"/>
    </source>
</evidence>
<keyword evidence="12 15" id="KW-0464">Manganese</keyword>
<evidence type="ECO:0000256" key="14">
    <source>
        <dbReference type="ARBA" id="ARBA00060231"/>
    </source>
</evidence>
<feature type="signal peptide" evidence="18">
    <location>
        <begin position="1"/>
        <end position="18"/>
    </location>
</feature>
<keyword evidence="13" id="KW-0927">Auxin signaling pathway</keyword>
<comment type="function">
    <text evidence="14">Probable receptor for the plant growth-promoting hormone auxin.</text>
</comment>
<dbReference type="EMBL" id="PDCK01000040">
    <property type="protein sequence ID" value="PRQ46979.1"/>
    <property type="molecule type" value="Genomic_DNA"/>
</dbReference>